<dbReference type="RefSeq" id="WP_413780104.1">
    <property type="nucleotide sequence ID" value="NZ_JAUOZS010000001.1"/>
</dbReference>
<dbReference type="Proteomes" id="UP001254848">
    <property type="component" value="Unassembled WGS sequence"/>
</dbReference>
<dbReference type="Pfam" id="PF01810">
    <property type="entry name" value="LysE"/>
    <property type="match status" value="1"/>
</dbReference>
<keyword evidence="2" id="KW-1003">Cell membrane</keyword>
<sequence>MLAFLLAGASLGLSAGLSPGPLFALVIAQTVKYGRREGIKAACSPLVTDLPVIVAAVWLLSAVAAYKHILGLIALAGGLFVAHMAWENARSGPPPADADTAVAANSVFRGAVVNLLSPHPYLFWLTVGGPLLLGGWRESPANAVAFLAGFYASLVGAKILLAYLVAKSRHAFTGPRYTLVMRALAGLLFVLAVCLFYEGWQLLS</sequence>
<feature type="transmembrane region" description="Helical" evidence="6">
    <location>
        <begin position="143"/>
        <end position="165"/>
    </location>
</feature>
<evidence type="ECO:0000313" key="7">
    <source>
        <dbReference type="EMBL" id="MDT8901597.1"/>
    </source>
</evidence>
<feature type="transmembrane region" description="Helical" evidence="6">
    <location>
        <begin position="38"/>
        <end position="60"/>
    </location>
</feature>
<comment type="caution">
    <text evidence="7">The sequence shown here is derived from an EMBL/GenBank/DDBJ whole genome shotgun (WGS) entry which is preliminary data.</text>
</comment>
<evidence type="ECO:0000256" key="3">
    <source>
        <dbReference type="ARBA" id="ARBA00022692"/>
    </source>
</evidence>
<feature type="transmembrane region" description="Helical" evidence="6">
    <location>
        <begin position="177"/>
        <end position="200"/>
    </location>
</feature>
<evidence type="ECO:0000256" key="5">
    <source>
        <dbReference type="ARBA" id="ARBA00023136"/>
    </source>
</evidence>
<keyword evidence="4 6" id="KW-1133">Transmembrane helix</keyword>
<reference evidence="7 8" key="1">
    <citation type="submission" date="2023-07" db="EMBL/GenBank/DDBJ databases">
        <title>The novel representative of Negativicutes class, Anaeroselena agilis gen. nov. sp. nov.</title>
        <authorList>
            <person name="Prokofeva M.I."/>
            <person name="Elcheninov A.G."/>
            <person name="Klyukina A."/>
            <person name="Kublanov I.V."/>
            <person name="Frolov E.N."/>
            <person name="Podosokorskaya O.A."/>
        </authorList>
    </citation>
    <scope>NUCLEOTIDE SEQUENCE [LARGE SCALE GENOMIC DNA]</scope>
    <source>
        <strain evidence="7 8">4137-cl</strain>
    </source>
</reference>
<keyword evidence="5 6" id="KW-0472">Membrane</keyword>
<keyword evidence="8" id="KW-1185">Reference proteome</keyword>
<accession>A0ABU3NXR4</accession>
<gene>
    <name evidence="7" type="ORF">Q4T40_10120</name>
</gene>
<dbReference type="PANTHER" id="PTHR30086:SF20">
    <property type="entry name" value="ARGININE EXPORTER PROTEIN ARGO-RELATED"/>
    <property type="match status" value="1"/>
</dbReference>
<evidence type="ECO:0000313" key="8">
    <source>
        <dbReference type="Proteomes" id="UP001254848"/>
    </source>
</evidence>
<evidence type="ECO:0000256" key="1">
    <source>
        <dbReference type="ARBA" id="ARBA00004651"/>
    </source>
</evidence>
<dbReference type="PANTHER" id="PTHR30086">
    <property type="entry name" value="ARGININE EXPORTER PROTEIN ARGO"/>
    <property type="match status" value="1"/>
</dbReference>
<comment type="subcellular location">
    <subcellularLocation>
        <location evidence="1">Cell membrane</location>
        <topology evidence="1">Multi-pass membrane protein</topology>
    </subcellularLocation>
</comment>
<evidence type="ECO:0000256" key="6">
    <source>
        <dbReference type="SAM" id="Phobius"/>
    </source>
</evidence>
<protein>
    <submittedName>
        <fullName evidence="7">LysE family translocator</fullName>
    </submittedName>
</protein>
<feature type="transmembrane region" description="Helical" evidence="6">
    <location>
        <begin position="69"/>
        <end position="86"/>
    </location>
</feature>
<keyword evidence="3 6" id="KW-0812">Transmembrane</keyword>
<evidence type="ECO:0000256" key="2">
    <source>
        <dbReference type="ARBA" id="ARBA00022475"/>
    </source>
</evidence>
<evidence type="ECO:0000256" key="4">
    <source>
        <dbReference type="ARBA" id="ARBA00022989"/>
    </source>
</evidence>
<proteinExistence type="predicted"/>
<dbReference type="InterPro" id="IPR001123">
    <property type="entry name" value="LeuE-type"/>
</dbReference>
<name>A0ABU3NXR4_9FIRM</name>
<organism evidence="7 8">
    <name type="scientific">Anaeroselena agilis</name>
    <dbReference type="NCBI Taxonomy" id="3063788"/>
    <lineage>
        <taxon>Bacteria</taxon>
        <taxon>Bacillati</taxon>
        <taxon>Bacillota</taxon>
        <taxon>Negativicutes</taxon>
        <taxon>Acetonemataceae</taxon>
        <taxon>Anaeroselena</taxon>
    </lineage>
</organism>
<dbReference type="EMBL" id="JAUOZS010000001">
    <property type="protein sequence ID" value="MDT8901597.1"/>
    <property type="molecule type" value="Genomic_DNA"/>
</dbReference>